<evidence type="ECO:0000256" key="1">
    <source>
        <dbReference type="SAM" id="Coils"/>
    </source>
</evidence>
<evidence type="ECO:0000313" key="4">
    <source>
        <dbReference type="Proteomes" id="UP000543642"/>
    </source>
</evidence>
<keyword evidence="1" id="KW-0175">Coiled coil</keyword>
<comment type="caution">
    <text evidence="3">The sequence shown here is derived from an EMBL/GenBank/DDBJ whole genome shotgun (WGS) entry which is preliminary data.</text>
</comment>
<dbReference type="RefSeq" id="WP_183775623.1">
    <property type="nucleotide sequence ID" value="NZ_JACHFW010000013.1"/>
</dbReference>
<dbReference type="AlphaFoldDB" id="A0A7W8HC09"/>
<dbReference type="EMBL" id="JACHFW010000013">
    <property type="protein sequence ID" value="MBB5265622.1"/>
    <property type="molecule type" value="Genomic_DNA"/>
</dbReference>
<gene>
    <name evidence="3" type="ORF">HNP82_002769</name>
</gene>
<sequence>MSTVFIIRPDTGEIVEELIATADYRSPRGLTVKPRTWMEEQRLRAISDNAVRIREMQAEIARLDQEMEYAKMADRLSEMEEIRQRRRRMAGEVQRKENFSQAVNKLHRLQERMGELENIEIDLPTSIGTETVLCNLDEYTQHSFSGLADQLEKLNTDFQNDDPESVRYTMQRLVELEQALEELPGQAKKNYMRTMVRLELAQCVIERLGEAGWKSTVLARGDGDTPTRITVENPVGDRASVTFSCDDQIYLETPGFSESARSALQQLVLGTLQDSGAVRATGTCISDDPRHDARVPGQAQDSLQEKITPVREGKER</sequence>
<dbReference type="Proteomes" id="UP000543642">
    <property type="component" value="Unassembled WGS sequence"/>
</dbReference>
<feature type="coiled-coil region" evidence="1">
    <location>
        <begin position="46"/>
        <end position="73"/>
    </location>
</feature>
<evidence type="ECO:0000313" key="3">
    <source>
        <dbReference type="EMBL" id="MBB5265622.1"/>
    </source>
</evidence>
<proteinExistence type="predicted"/>
<organism evidence="3 4">
    <name type="scientific">Catenibacillus scindens</name>
    <dbReference type="NCBI Taxonomy" id="673271"/>
    <lineage>
        <taxon>Bacteria</taxon>
        <taxon>Bacillati</taxon>
        <taxon>Bacillota</taxon>
        <taxon>Clostridia</taxon>
        <taxon>Lachnospirales</taxon>
        <taxon>Lachnospiraceae</taxon>
        <taxon>Catenibacillus</taxon>
    </lineage>
</organism>
<evidence type="ECO:0000256" key="2">
    <source>
        <dbReference type="SAM" id="MobiDB-lite"/>
    </source>
</evidence>
<reference evidence="3 4" key="1">
    <citation type="submission" date="2020-08" db="EMBL/GenBank/DDBJ databases">
        <title>Genomic Encyclopedia of Type Strains, Phase IV (KMG-IV): sequencing the most valuable type-strain genomes for metagenomic binning, comparative biology and taxonomic classification.</title>
        <authorList>
            <person name="Goeker M."/>
        </authorList>
    </citation>
    <scope>NUCLEOTIDE SEQUENCE [LARGE SCALE GENOMIC DNA]</scope>
    <source>
        <strain evidence="3 4">DSM 106146</strain>
    </source>
</reference>
<keyword evidence="4" id="KW-1185">Reference proteome</keyword>
<protein>
    <submittedName>
        <fullName evidence="3">Uncharacterized protein</fullName>
    </submittedName>
</protein>
<name>A0A7W8HC09_9FIRM</name>
<feature type="region of interest" description="Disordered" evidence="2">
    <location>
        <begin position="281"/>
        <end position="316"/>
    </location>
</feature>
<accession>A0A7W8HC09</accession>